<reference evidence="4" key="1">
    <citation type="submission" date="2021-02" db="EMBL/GenBank/DDBJ databases">
        <title>Natrosporangium hydrolyticum gen. nov., sp. nov, a haloalkaliphilic actinobacterium from a soda solonchak soil.</title>
        <authorList>
            <person name="Sorokin D.Y."/>
            <person name="Khijniak T.V."/>
            <person name="Zakharycheva A.P."/>
            <person name="Boueva O.V."/>
            <person name="Ariskina E.V."/>
            <person name="Hahnke R.L."/>
            <person name="Bunk B."/>
            <person name="Sproer C."/>
            <person name="Schumann P."/>
            <person name="Evtushenko L.I."/>
            <person name="Kublanov I.V."/>
        </authorList>
    </citation>
    <scope>NUCLEOTIDE SEQUENCE</scope>
    <source>
        <strain evidence="4">DSM 106523</strain>
    </source>
</reference>
<keyword evidence="1" id="KW-0732">Signal</keyword>
<feature type="domain" description="Glycosyl hydrolase-like 10" evidence="2">
    <location>
        <begin position="1"/>
        <end position="315"/>
    </location>
</feature>
<dbReference type="InterPro" id="IPR013783">
    <property type="entry name" value="Ig-like_fold"/>
</dbReference>
<dbReference type="InterPro" id="IPR033803">
    <property type="entry name" value="CBD-like_Golvesin-Xly"/>
</dbReference>
<dbReference type="Pfam" id="PF25275">
    <property type="entry name" value="Golvesin_C"/>
    <property type="match status" value="1"/>
</dbReference>
<proteinExistence type="predicted"/>
<dbReference type="InterPro" id="IPR017853">
    <property type="entry name" value="GH"/>
</dbReference>
<sequence>MWIASVANLDWPSSSGLSAAQQQAEYRAQLDLAEEHQLNTVIVQVRPTADAFWPSPYEPWSHWLTGSQGSDPGYDPLEFMIDETHARGLEFHAWFNPYRVATHDDLSQLHPEHPARQHDDWVFSYGGQLYYDPGVPAVREHVTAAMMHAVSNYDLDGVHWDDYFYPYPSGSTPIPDQDTFAEYGGDFTDIDDWRRDNVDQLVAEMGAQISAEKSHVKFGVSPFGIWRNQSTDPLGSATNGLQSYDAIYADTRRWVVEEWVDYVVPQIYWPIGFAAADYSVLVPWWSDVVAGTQVQLFIGQATYRAGAAGEDPAWQQPSVLSDLLAFNRDHPEVLGDVHFSAKDVQADRIGAMSQLVADHYARPALVPVAPHLGGAAPAAPSGLTATTAGGDIEVSWQAVSGASSYAVYRLDGAASGVDPCDFADARHLLGTTTDTSFADATAAGATYTYHVAALDRLHHESDPSAGVVVDGENGGGDFQTIIDSTSDRFHASSDWGSSSYSPQAYGDTYRFAEPVAASDPAWYQIDVPGTGDYRVEVWYPADPGYHGATPYLVSTVDGLQTVPVDQRIDGGQWVELGTFTLAEGDYDVIGVSRWANGSGYVIADAVRITQV</sequence>
<gene>
    <name evidence="4" type="ORF">JQS43_16325</name>
</gene>
<dbReference type="CDD" id="cd14488">
    <property type="entry name" value="CBM6-CBM35-CBM36_like_2"/>
    <property type="match status" value="1"/>
</dbReference>
<evidence type="ECO:0000313" key="5">
    <source>
        <dbReference type="Proteomes" id="UP000662857"/>
    </source>
</evidence>
<dbReference type="Proteomes" id="UP000662857">
    <property type="component" value="Chromosome"/>
</dbReference>
<evidence type="ECO:0000259" key="2">
    <source>
        <dbReference type="Pfam" id="PF02638"/>
    </source>
</evidence>
<accession>A0A895YQ07</accession>
<evidence type="ECO:0000313" key="4">
    <source>
        <dbReference type="EMBL" id="QSB17373.1"/>
    </source>
</evidence>
<name>A0A895YQ07_9ACTN</name>
<dbReference type="PANTHER" id="PTHR43405:SF1">
    <property type="entry name" value="GLYCOSYL HYDROLASE DIGH"/>
    <property type="match status" value="1"/>
</dbReference>
<dbReference type="InterPro" id="IPR003790">
    <property type="entry name" value="GHL10"/>
</dbReference>
<dbReference type="SUPFAM" id="SSF51445">
    <property type="entry name" value="(Trans)glycosidases"/>
    <property type="match status" value="1"/>
</dbReference>
<keyword evidence="5" id="KW-1185">Reference proteome</keyword>
<dbReference type="GO" id="GO:0005975">
    <property type="term" value="P:carbohydrate metabolic process"/>
    <property type="evidence" value="ECO:0007669"/>
    <property type="project" value="UniProtKB-ARBA"/>
</dbReference>
<evidence type="ECO:0000256" key="1">
    <source>
        <dbReference type="ARBA" id="ARBA00022729"/>
    </source>
</evidence>
<organism evidence="4 5">
    <name type="scientific">Natronosporangium hydrolyticum</name>
    <dbReference type="NCBI Taxonomy" id="2811111"/>
    <lineage>
        <taxon>Bacteria</taxon>
        <taxon>Bacillati</taxon>
        <taxon>Actinomycetota</taxon>
        <taxon>Actinomycetes</taxon>
        <taxon>Micromonosporales</taxon>
        <taxon>Micromonosporaceae</taxon>
        <taxon>Natronosporangium</taxon>
    </lineage>
</organism>
<dbReference type="Gene3D" id="2.60.40.10">
    <property type="entry name" value="Immunoglobulins"/>
    <property type="match status" value="1"/>
</dbReference>
<feature type="domain" description="Golvesin/Xly CBD-like" evidence="3">
    <location>
        <begin position="481"/>
        <end position="609"/>
    </location>
</feature>
<dbReference type="AlphaFoldDB" id="A0A895YQ07"/>
<dbReference type="Gene3D" id="3.20.20.80">
    <property type="entry name" value="Glycosidases"/>
    <property type="match status" value="1"/>
</dbReference>
<dbReference type="KEGG" id="nhy:JQS43_16325"/>
<dbReference type="InterPro" id="IPR052177">
    <property type="entry name" value="Divisome_Glycosyl_Hydrolase"/>
</dbReference>
<dbReference type="PANTHER" id="PTHR43405">
    <property type="entry name" value="GLYCOSYL HYDROLASE DIGH"/>
    <property type="match status" value="1"/>
</dbReference>
<protein>
    <submittedName>
        <fullName evidence="4">Family 10 glycosylhydrolase</fullName>
    </submittedName>
</protein>
<evidence type="ECO:0000259" key="3">
    <source>
        <dbReference type="Pfam" id="PF25275"/>
    </source>
</evidence>
<dbReference type="Pfam" id="PF02638">
    <property type="entry name" value="GHL10"/>
    <property type="match status" value="1"/>
</dbReference>
<dbReference type="EMBL" id="CP070499">
    <property type="protein sequence ID" value="QSB17373.1"/>
    <property type="molecule type" value="Genomic_DNA"/>
</dbReference>